<keyword evidence="7" id="KW-0325">Glycoprotein</keyword>
<reference evidence="12" key="1">
    <citation type="journal article" date="2019" name="Gigascience">
        <title>De novo genome assembly of the endangered Acer yangbiense, a plant species with extremely small populations endemic to Yunnan Province, China.</title>
        <authorList>
            <person name="Yang J."/>
            <person name="Wariss H.M."/>
            <person name="Tao L."/>
            <person name="Zhang R."/>
            <person name="Yun Q."/>
            <person name="Hollingsworth P."/>
            <person name="Dao Z."/>
            <person name="Luo G."/>
            <person name="Guo H."/>
            <person name="Ma Y."/>
            <person name="Sun W."/>
        </authorList>
    </citation>
    <scope>NUCLEOTIDE SEQUENCE [LARGE SCALE GENOMIC DNA]</scope>
    <source>
        <strain evidence="12">cv. br00</strain>
    </source>
</reference>
<name>A0A5N5P6N0_9ROSI</name>
<dbReference type="Pfam" id="PF14368">
    <property type="entry name" value="LTP_2"/>
    <property type="match status" value="1"/>
</dbReference>
<keyword evidence="4" id="KW-0336">GPI-anchor</keyword>
<evidence type="ECO:0000313" key="12">
    <source>
        <dbReference type="Proteomes" id="UP000326939"/>
    </source>
</evidence>
<dbReference type="EMBL" id="VDCV01000001">
    <property type="protein sequence ID" value="KAB5574386.1"/>
    <property type="molecule type" value="Genomic_DNA"/>
</dbReference>
<evidence type="ECO:0000256" key="4">
    <source>
        <dbReference type="ARBA" id="ARBA00022622"/>
    </source>
</evidence>
<organism evidence="11 12">
    <name type="scientific">Salix brachista</name>
    <dbReference type="NCBI Taxonomy" id="2182728"/>
    <lineage>
        <taxon>Eukaryota</taxon>
        <taxon>Viridiplantae</taxon>
        <taxon>Streptophyta</taxon>
        <taxon>Embryophyta</taxon>
        <taxon>Tracheophyta</taxon>
        <taxon>Spermatophyta</taxon>
        <taxon>Magnoliopsida</taxon>
        <taxon>eudicotyledons</taxon>
        <taxon>Gunneridae</taxon>
        <taxon>Pentapetalae</taxon>
        <taxon>rosids</taxon>
        <taxon>fabids</taxon>
        <taxon>Malpighiales</taxon>
        <taxon>Salicaceae</taxon>
        <taxon>Saliceae</taxon>
        <taxon>Salix</taxon>
    </lineage>
</organism>
<evidence type="ECO:0000313" key="11">
    <source>
        <dbReference type="EMBL" id="KAB5574386.1"/>
    </source>
</evidence>
<feature type="domain" description="Bifunctional inhibitor/plant lipid transfer protein/seed storage helical" evidence="10">
    <location>
        <begin position="41"/>
        <end position="119"/>
    </location>
</feature>
<dbReference type="Gene3D" id="1.10.110.10">
    <property type="entry name" value="Plant lipid-transfer and hydrophobic proteins"/>
    <property type="match status" value="1"/>
</dbReference>
<dbReference type="PROSITE" id="PS51257">
    <property type="entry name" value="PROKAR_LIPOPROTEIN"/>
    <property type="match status" value="1"/>
</dbReference>
<gene>
    <name evidence="11" type="ORF">DKX38_001580</name>
</gene>
<dbReference type="GO" id="GO:0008289">
    <property type="term" value="F:lipid binding"/>
    <property type="evidence" value="ECO:0007669"/>
    <property type="project" value="InterPro"/>
</dbReference>
<protein>
    <recommendedName>
        <fullName evidence="10">Bifunctional inhibitor/plant lipid transfer protein/seed storage helical domain-containing protein</fullName>
    </recommendedName>
</protein>
<evidence type="ECO:0000256" key="2">
    <source>
        <dbReference type="ARBA" id="ARBA00009748"/>
    </source>
</evidence>
<dbReference type="GO" id="GO:0098552">
    <property type="term" value="C:side of membrane"/>
    <property type="evidence" value="ECO:0007669"/>
    <property type="project" value="UniProtKB-KW"/>
</dbReference>
<evidence type="ECO:0000259" key="10">
    <source>
        <dbReference type="SMART" id="SM00499"/>
    </source>
</evidence>
<dbReference type="AlphaFoldDB" id="A0A5N5P6N0"/>
<dbReference type="InterPro" id="IPR043325">
    <property type="entry name" value="LTSS"/>
</dbReference>
<dbReference type="SMART" id="SM00499">
    <property type="entry name" value="AAI"/>
    <property type="match status" value="1"/>
</dbReference>
<dbReference type="CDD" id="cd00010">
    <property type="entry name" value="AAI_LTSS"/>
    <property type="match status" value="1"/>
</dbReference>
<dbReference type="InterPro" id="IPR016140">
    <property type="entry name" value="Bifunc_inhib/LTP/seed_store"/>
</dbReference>
<dbReference type="InterPro" id="IPR000528">
    <property type="entry name" value="Plant_nsLTP"/>
</dbReference>
<evidence type="ECO:0000256" key="6">
    <source>
        <dbReference type="ARBA" id="ARBA00023157"/>
    </source>
</evidence>
<keyword evidence="8" id="KW-0449">Lipoprotein</keyword>
<dbReference type="Proteomes" id="UP000326939">
    <property type="component" value="Chromosome 1"/>
</dbReference>
<dbReference type="InterPro" id="IPR036312">
    <property type="entry name" value="Bifun_inhib/LTP/seed_sf"/>
</dbReference>
<comment type="similarity">
    <text evidence="2">Belongs to the plant LTP family.</text>
</comment>
<feature type="signal peptide" evidence="9">
    <location>
        <begin position="1"/>
        <end position="25"/>
    </location>
</feature>
<evidence type="ECO:0000256" key="3">
    <source>
        <dbReference type="ARBA" id="ARBA00022475"/>
    </source>
</evidence>
<keyword evidence="5 9" id="KW-0732">Signal</keyword>
<accession>A0A5N5P6N0</accession>
<proteinExistence type="inferred from homology"/>
<comment type="caution">
    <text evidence="11">The sequence shown here is derived from an EMBL/GenBank/DDBJ whole genome shotgun (WGS) entry which is preliminary data.</text>
</comment>
<keyword evidence="4" id="KW-0472">Membrane</keyword>
<comment type="subcellular location">
    <subcellularLocation>
        <location evidence="1">Cell membrane</location>
        <topology evidence="1">Lipid-anchor</topology>
        <topology evidence="1">GPI-anchor</topology>
    </subcellularLocation>
</comment>
<evidence type="ECO:0000256" key="8">
    <source>
        <dbReference type="ARBA" id="ARBA00023288"/>
    </source>
</evidence>
<feature type="chain" id="PRO_5024439624" description="Bifunctional inhibitor/plant lipid transfer protein/seed storage helical domain-containing protein" evidence="9">
    <location>
        <begin position="26"/>
        <end position="170"/>
    </location>
</feature>
<evidence type="ECO:0000256" key="7">
    <source>
        <dbReference type="ARBA" id="ARBA00023180"/>
    </source>
</evidence>
<sequence>MVSRKVLSLILLCTFSISCCYWADGASTRHAPAPAPSSVDCTNLIYSMAACLPFVSNDSTSTKPEGNCCAALKTVLSTKAECLCEAFKSSAQYSIVLNVTRALSLPSACKIHAPSASNCGLAISPSVAPVPGGSTASAPPLSPGQSGSNGFSISVGSLIIGFVAASFSSF</sequence>
<dbReference type="FunFam" id="1.10.110.10:FF:000001">
    <property type="entry name" value="Bifunctional inhibitor/lipid-transfer protein/seed storage 2S albumin superfamily protein"/>
    <property type="match status" value="1"/>
</dbReference>
<dbReference type="GO" id="GO:0005886">
    <property type="term" value="C:plasma membrane"/>
    <property type="evidence" value="ECO:0007669"/>
    <property type="project" value="UniProtKB-SubCell"/>
</dbReference>
<evidence type="ECO:0000256" key="9">
    <source>
        <dbReference type="SAM" id="SignalP"/>
    </source>
</evidence>
<dbReference type="GO" id="GO:0006869">
    <property type="term" value="P:lipid transport"/>
    <property type="evidence" value="ECO:0007669"/>
    <property type="project" value="InterPro"/>
</dbReference>
<keyword evidence="12" id="KW-1185">Reference proteome</keyword>
<dbReference type="PRINTS" id="PR00382">
    <property type="entry name" value="LIPIDTRNSFER"/>
</dbReference>
<evidence type="ECO:0000256" key="5">
    <source>
        <dbReference type="ARBA" id="ARBA00022729"/>
    </source>
</evidence>
<keyword evidence="3" id="KW-1003">Cell membrane</keyword>
<evidence type="ECO:0000256" key="1">
    <source>
        <dbReference type="ARBA" id="ARBA00004609"/>
    </source>
</evidence>
<dbReference type="SUPFAM" id="SSF47699">
    <property type="entry name" value="Bifunctional inhibitor/lipid-transfer protein/seed storage 2S albumin"/>
    <property type="match status" value="1"/>
</dbReference>
<dbReference type="PANTHER" id="PTHR33044">
    <property type="entry name" value="BIFUNCTIONAL INHIBITOR/LIPID-TRANSFER PROTEIN/SEED STORAGE 2S ALBUMIN SUPERFAMILY PROTEIN-RELATED"/>
    <property type="match status" value="1"/>
</dbReference>
<keyword evidence="6" id="KW-1015">Disulfide bond</keyword>